<dbReference type="AlphaFoldDB" id="A0AAD4SZN5"/>
<dbReference type="InterPro" id="IPR007991">
    <property type="entry name" value="RNA_pol_I_trans_ini_fac_RRN3"/>
</dbReference>
<sequence>CYGWVGGIDYTATSGYLDSSLDMLVNNFMSHKSFVNELNQPHGIVKKDQVLDQVHSALINITNVMPLAHLRLYPVLVQWIPHISVKQEFCFFWIIRLESGPIGEFFESSVLQIVVDRLVDLDVEIEWKQIELENMLEDIFDDVYEGQGTRHVNSFAAKLDRLMVLICQHLKSCAENGLLFEVFETLLKSFYVSVLKTHRPKTHRPKSSQFFMLYACSLDPKKCGLSFVVMLADDFLDNTGIALSRKYKTATPSTDAEIRNSP</sequence>
<comment type="caution">
    <text evidence="2">The sequence shown here is derived from an EMBL/GenBank/DDBJ whole genome shotgun (WGS) entry which is preliminary data.</text>
</comment>
<comment type="similarity">
    <text evidence="1">Belongs to the RRN3 family.</text>
</comment>
<accession>A0AAD4SZN5</accession>
<dbReference type="Pfam" id="PF05327">
    <property type="entry name" value="RRN3"/>
    <property type="match status" value="2"/>
</dbReference>
<organism evidence="2 3">
    <name type="scientific">Papaver atlanticum</name>
    <dbReference type="NCBI Taxonomy" id="357466"/>
    <lineage>
        <taxon>Eukaryota</taxon>
        <taxon>Viridiplantae</taxon>
        <taxon>Streptophyta</taxon>
        <taxon>Embryophyta</taxon>
        <taxon>Tracheophyta</taxon>
        <taxon>Spermatophyta</taxon>
        <taxon>Magnoliopsida</taxon>
        <taxon>Ranunculales</taxon>
        <taxon>Papaveraceae</taxon>
        <taxon>Papaveroideae</taxon>
        <taxon>Papaver</taxon>
    </lineage>
</organism>
<evidence type="ECO:0000313" key="3">
    <source>
        <dbReference type="Proteomes" id="UP001202328"/>
    </source>
</evidence>
<reference evidence="2" key="1">
    <citation type="submission" date="2022-04" db="EMBL/GenBank/DDBJ databases">
        <title>A functionally conserved STORR gene fusion in Papaver species that diverged 16.8 million years ago.</title>
        <authorList>
            <person name="Catania T."/>
        </authorList>
    </citation>
    <scope>NUCLEOTIDE SEQUENCE</scope>
    <source>
        <strain evidence="2">S-188037</strain>
    </source>
</reference>
<dbReference type="PANTHER" id="PTHR12790">
    <property type="entry name" value="TRANSCRIPTION INITIATION FACTOR IA RRN3"/>
    <property type="match status" value="1"/>
</dbReference>
<dbReference type="EMBL" id="JAJJMB010007708">
    <property type="protein sequence ID" value="KAI3928334.1"/>
    <property type="molecule type" value="Genomic_DNA"/>
</dbReference>
<name>A0AAD4SZN5_9MAGN</name>
<protein>
    <submittedName>
        <fullName evidence="2">Uncharacterized protein</fullName>
    </submittedName>
</protein>
<dbReference type="Proteomes" id="UP001202328">
    <property type="component" value="Unassembled WGS sequence"/>
</dbReference>
<proteinExistence type="inferred from homology"/>
<evidence type="ECO:0000313" key="2">
    <source>
        <dbReference type="EMBL" id="KAI3928334.1"/>
    </source>
</evidence>
<evidence type="ECO:0000256" key="1">
    <source>
        <dbReference type="ARBA" id="ARBA00010098"/>
    </source>
</evidence>
<feature type="non-terminal residue" evidence="2">
    <location>
        <position position="1"/>
    </location>
</feature>
<dbReference type="GO" id="GO:0001042">
    <property type="term" value="F:RNA polymerase I core binding"/>
    <property type="evidence" value="ECO:0007669"/>
    <property type="project" value="TreeGrafter"/>
</dbReference>
<dbReference type="PANTHER" id="PTHR12790:SF0">
    <property type="entry name" value="RNA POLYMERASE I-SPECIFIC TRANSCRIPTION INITIATION FACTOR RRN3-RELATED"/>
    <property type="match status" value="1"/>
</dbReference>
<gene>
    <name evidence="2" type="ORF">MKW98_023935</name>
</gene>
<dbReference type="GO" id="GO:0005634">
    <property type="term" value="C:nucleus"/>
    <property type="evidence" value="ECO:0007669"/>
    <property type="project" value="TreeGrafter"/>
</dbReference>
<dbReference type="GO" id="GO:0006361">
    <property type="term" value="P:transcription initiation at RNA polymerase I promoter"/>
    <property type="evidence" value="ECO:0007669"/>
    <property type="project" value="InterPro"/>
</dbReference>
<dbReference type="GO" id="GO:0001181">
    <property type="term" value="F:RNA polymerase I general transcription initiation factor activity"/>
    <property type="evidence" value="ECO:0007669"/>
    <property type="project" value="InterPro"/>
</dbReference>
<keyword evidence="3" id="KW-1185">Reference proteome</keyword>